<dbReference type="GO" id="GO:0005829">
    <property type="term" value="C:cytosol"/>
    <property type="evidence" value="ECO:0007669"/>
    <property type="project" value="TreeGrafter"/>
</dbReference>
<feature type="domain" description="Helicase ATP-binding" evidence="8">
    <location>
        <begin position="125"/>
        <end position="300"/>
    </location>
</feature>
<evidence type="ECO:0000313" key="12">
    <source>
        <dbReference type="Proteomes" id="UP000295151"/>
    </source>
</evidence>
<accession>A0A4R7TD41</accession>
<feature type="short sequence motif" description="Q motif" evidence="6">
    <location>
        <begin position="94"/>
        <end position="122"/>
    </location>
</feature>
<dbReference type="GO" id="GO:0005524">
    <property type="term" value="F:ATP binding"/>
    <property type="evidence" value="ECO:0007669"/>
    <property type="project" value="UniProtKB-KW"/>
</dbReference>
<dbReference type="PANTHER" id="PTHR47959">
    <property type="entry name" value="ATP-DEPENDENT RNA HELICASE RHLE-RELATED"/>
    <property type="match status" value="1"/>
</dbReference>
<dbReference type="InterPro" id="IPR044742">
    <property type="entry name" value="DEAD/DEAH_RhlB"/>
</dbReference>
<feature type="region of interest" description="Disordered" evidence="7">
    <location>
        <begin position="491"/>
        <end position="596"/>
    </location>
</feature>
<evidence type="ECO:0000259" key="10">
    <source>
        <dbReference type="PROSITE" id="PS51195"/>
    </source>
</evidence>
<proteinExistence type="inferred from homology"/>
<dbReference type="GO" id="GO:0003676">
    <property type="term" value="F:nucleic acid binding"/>
    <property type="evidence" value="ECO:0007669"/>
    <property type="project" value="InterPro"/>
</dbReference>
<dbReference type="Pfam" id="PF00271">
    <property type="entry name" value="Helicase_C"/>
    <property type="match status" value="1"/>
</dbReference>
<dbReference type="EMBL" id="SOCE01000001">
    <property type="protein sequence ID" value="TDU90050.1"/>
    <property type="molecule type" value="Genomic_DNA"/>
</dbReference>
<name>A0A4R7TD41_9ACTN</name>
<protein>
    <submittedName>
        <fullName evidence="11">Superfamily II DNA/RNA helicase</fullName>
    </submittedName>
</protein>
<reference evidence="11 12" key="1">
    <citation type="submission" date="2019-03" db="EMBL/GenBank/DDBJ databases">
        <title>Genomic Encyclopedia of Type Strains, Phase III (KMG-III): the genomes of soil and plant-associated and newly described type strains.</title>
        <authorList>
            <person name="Whitman W."/>
        </authorList>
    </citation>
    <scope>NUCLEOTIDE SEQUENCE [LARGE SCALE GENOMIC DNA]</scope>
    <source>
        <strain evidence="11 12">VKM Ac-2575</strain>
    </source>
</reference>
<evidence type="ECO:0000256" key="7">
    <source>
        <dbReference type="SAM" id="MobiDB-lite"/>
    </source>
</evidence>
<evidence type="ECO:0000259" key="9">
    <source>
        <dbReference type="PROSITE" id="PS51194"/>
    </source>
</evidence>
<organism evidence="11 12">
    <name type="scientific">Kribbella voronezhensis</name>
    <dbReference type="NCBI Taxonomy" id="2512212"/>
    <lineage>
        <taxon>Bacteria</taxon>
        <taxon>Bacillati</taxon>
        <taxon>Actinomycetota</taxon>
        <taxon>Actinomycetes</taxon>
        <taxon>Propionibacteriales</taxon>
        <taxon>Kribbellaceae</taxon>
        <taxon>Kribbella</taxon>
    </lineage>
</organism>
<dbReference type="PANTHER" id="PTHR47959:SF13">
    <property type="entry name" value="ATP-DEPENDENT RNA HELICASE RHLE"/>
    <property type="match status" value="1"/>
</dbReference>
<keyword evidence="2" id="KW-0378">Hydrolase</keyword>
<evidence type="ECO:0000256" key="3">
    <source>
        <dbReference type="ARBA" id="ARBA00022806"/>
    </source>
</evidence>
<evidence type="ECO:0000256" key="6">
    <source>
        <dbReference type="PROSITE-ProRule" id="PRU00552"/>
    </source>
</evidence>
<feature type="compositionally biased region" description="Low complexity" evidence="7">
    <location>
        <begin position="39"/>
        <end position="60"/>
    </location>
</feature>
<keyword evidence="12" id="KW-1185">Reference proteome</keyword>
<dbReference type="Proteomes" id="UP000295151">
    <property type="component" value="Unassembled WGS sequence"/>
</dbReference>
<comment type="caution">
    <text evidence="11">The sequence shown here is derived from an EMBL/GenBank/DDBJ whole genome shotgun (WGS) entry which is preliminary data.</text>
</comment>
<evidence type="ECO:0000256" key="4">
    <source>
        <dbReference type="ARBA" id="ARBA00022840"/>
    </source>
</evidence>
<dbReference type="SUPFAM" id="SSF52540">
    <property type="entry name" value="P-loop containing nucleoside triphosphate hydrolases"/>
    <property type="match status" value="1"/>
</dbReference>
<evidence type="ECO:0000256" key="2">
    <source>
        <dbReference type="ARBA" id="ARBA00022801"/>
    </source>
</evidence>
<dbReference type="GO" id="GO:0003724">
    <property type="term" value="F:RNA helicase activity"/>
    <property type="evidence" value="ECO:0007669"/>
    <property type="project" value="InterPro"/>
</dbReference>
<dbReference type="InterPro" id="IPR001650">
    <property type="entry name" value="Helicase_C-like"/>
</dbReference>
<evidence type="ECO:0000256" key="5">
    <source>
        <dbReference type="ARBA" id="ARBA00038437"/>
    </source>
</evidence>
<feature type="domain" description="DEAD-box RNA helicase Q" evidence="10">
    <location>
        <begin position="94"/>
        <end position="122"/>
    </location>
</feature>
<keyword evidence="1" id="KW-0547">Nucleotide-binding</keyword>
<dbReference type="PROSITE" id="PS51195">
    <property type="entry name" value="Q_MOTIF"/>
    <property type="match status" value="1"/>
</dbReference>
<dbReference type="Gene3D" id="3.40.50.300">
    <property type="entry name" value="P-loop containing nucleotide triphosphate hydrolases"/>
    <property type="match status" value="2"/>
</dbReference>
<dbReference type="InterPro" id="IPR027417">
    <property type="entry name" value="P-loop_NTPase"/>
</dbReference>
<dbReference type="Pfam" id="PF00270">
    <property type="entry name" value="DEAD"/>
    <property type="match status" value="1"/>
</dbReference>
<comment type="similarity">
    <text evidence="5">Belongs to the DEAD box helicase family.</text>
</comment>
<evidence type="ECO:0000256" key="1">
    <source>
        <dbReference type="ARBA" id="ARBA00022741"/>
    </source>
</evidence>
<feature type="compositionally biased region" description="Low complexity" evidence="7">
    <location>
        <begin position="1"/>
        <end position="29"/>
    </location>
</feature>
<dbReference type="InterPro" id="IPR011545">
    <property type="entry name" value="DEAD/DEAH_box_helicase_dom"/>
</dbReference>
<dbReference type="PROSITE" id="PS51192">
    <property type="entry name" value="HELICASE_ATP_BIND_1"/>
    <property type="match status" value="1"/>
</dbReference>
<sequence length="596" mass="61448">MAASRPSSTTPTSVPSTSARPVRAQGEAPARPRRRRRTGAASNNPGSAQASPGAQSSTGSRAESRPNSGARQLAESKQAETFVEAAATPVDENLTFDELGVPPGLVKALAAAGILKPFPIQAATLPDSLAGKDVLGRGRTGSGKTYAFVLPVLARLTTSTSKRRPNHPRALILAPTRELATQIQASITPLTDALDLRTMTIFGGVGAGPQISALRRGVDIVIACPGRLEDHVKTGHAKLDQVEITVLDEADHMADLGFLPAVRRILEATPGDAQRLLFSATLDAGVDVLVKRFMKSPVTHSVDSAQSPVAKMTHHVLHVQADTRLPVLVDLTAAPGRTLVFTRTKYGAKSLTKKLIAQGVPAVELHGNLSQGARTRNLEAFSDGSAKTLVATDIAARGIHVDDVTLVIHADPPIEHKAYLHRSGRTARAGAEGTVVTLMTDEQVRDVRDLTRKAGIAATVTKLRVGDPLLAKLAPGERTFVEPTLRVVEDDSVRRTGGGSGSGRGAGGGRGRTGRGRGAAGGRAAGNGRGSAGGASSNGQSSRGASTGGAKPRSKGRGGSAAPKTYSTTTPGANSRPAGAAAFSAGTRAGGSRRAR</sequence>
<feature type="compositionally biased region" description="Low complexity" evidence="7">
    <location>
        <begin position="572"/>
        <end position="590"/>
    </location>
</feature>
<dbReference type="CDD" id="cd18787">
    <property type="entry name" value="SF2_C_DEAD"/>
    <property type="match status" value="1"/>
</dbReference>
<feature type="domain" description="Helicase C-terminal" evidence="9">
    <location>
        <begin position="311"/>
        <end position="469"/>
    </location>
</feature>
<dbReference type="PROSITE" id="PS51194">
    <property type="entry name" value="HELICASE_CTER"/>
    <property type="match status" value="1"/>
</dbReference>
<dbReference type="SMART" id="SM00487">
    <property type="entry name" value="DEXDc"/>
    <property type="match status" value="1"/>
</dbReference>
<dbReference type="InterPro" id="IPR014014">
    <property type="entry name" value="RNA_helicase_DEAD_Q_motif"/>
</dbReference>
<keyword evidence="3 11" id="KW-0347">Helicase</keyword>
<evidence type="ECO:0000259" key="8">
    <source>
        <dbReference type="PROSITE" id="PS51192"/>
    </source>
</evidence>
<dbReference type="AlphaFoldDB" id="A0A4R7TD41"/>
<feature type="region of interest" description="Disordered" evidence="7">
    <location>
        <begin position="1"/>
        <end position="79"/>
    </location>
</feature>
<dbReference type="InterPro" id="IPR014001">
    <property type="entry name" value="Helicase_ATP-bd"/>
</dbReference>
<feature type="compositionally biased region" description="Low complexity" evidence="7">
    <location>
        <begin position="534"/>
        <end position="545"/>
    </location>
</feature>
<keyword evidence="4" id="KW-0067">ATP-binding</keyword>
<dbReference type="GO" id="GO:0016787">
    <property type="term" value="F:hydrolase activity"/>
    <property type="evidence" value="ECO:0007669"/>
    <property type="project" value="UniProtKB-KW"/>
</dbReference>
<dbReference type="CDD" id="cd00268">
    <property type="entry name" value="DEADc"/>
    <property type="match status" value="1"/>
</dbReference>
<evidence type="ECO:0000313" key="11">
    <source>
        <dbReference type="EMBL" id="TDU90050.1"/>
    </source>
</evidence>
<dbReference type="SMART" id="SM00490">
    <property type="entry name" value="HELICc"/>
    <property type="match status" value="1"/>
</dbReference>
<dbReference type="InterPro" id="IPR050079">
    <property type="entry name" value="DEAD_box_RNA_helicase"/>
</dbReference>
<gene>
    <name evidence="11" type="ORF">EV138_3633</name>
</gene>
<feature type="compositionally biased region" description="Gly residues" evidence="7">
    <location>
        <begin position="496"/>
        <end position="533"/>
    </location>
</feature>